<dbReference type="InterPro" id="IPR036969">
    <property type="entry name" value="Citrate_synthase_sf"/>
</dbReference>
<dbReference type="NCBIfam" id="NF004126">
    <property type="entry name" value="PRK05614.1"/>
    <property type="match status" value="1"/>
</dbReference>
<dbReference type="PRINTS" id="PR00143">
    <property type="entry name" value="CITRTSNTHASE"/>
</dbReference>
<dbReference type="InterPro" id="IPR019810">
    <property type="entry name" value="Citrate_synthase_AS"/>
</dbReference>
<dbReference type="UniPathway" id="UPA00223">
    <property type="reaction ID" value="UER00717"/>
</dbReference>
<evidence type="ECO:0000256" key="2">
    <source>
        <dbReference type="ARBA" id="ARBA00010566"/>
    </source>
</evidence>
<evidence type="ECO:0000256" key="10">
    <source>
        <dbReference type="RuleBase" id="RU003406"/>
    </source>
</evidence>
<dbReference type="InterPro" id="IPR010953">
    <property type="entry name" value="Citrate_synthase_typ-I"/>
</dbReference>
<dbReference type="FunFam" id="1.10.230.10:FF:000002">
    <property type="entry name" value="Citrate synthase"/>
    <property type="match status" value="1"/>
</dbReference>
<keyword evidence="3 9" id="KW-0816">Tricarboxylic acid cycle</keyword>
<name>A0A832I742_UNCEI</name>
<evidence type="ECO:0000256" key="7">
    <source>
        <dbReference type="PIRNR" id="PIRNR001369"/>
    </source>
</evidence>
<feature type="active site" evidence="8">
    <location>
        <position position="367"/>
    </location>
</feature>
<comment type="catalytic activity">
    <reaction evidence="5 9">
        <text>oxaloacetate + acetyl-CoA + H2O = citrate + CoA + H(+)</text>
        <dbReference type="Rhea" id="RHEA:16845"/>
        <dbReference type="ChEBI" id="CHEBI:15377"/>
        <dbReference type="ChEBI" id="CHEBI:15378"/>
        <dbReference type="ChEBI" id="CHEBI:16452"/>
        <dbReference type="ChEBI" id="CHEBI:16947"/>
        <dbReference type="ChEBI" id="CHEBI:57287"/>
        <dbReference type="ChEBI" id="CHEBI:57288"/>
        <dbReference type="EC" id="2.3.3.16"/>
    </reaction>
</comment>
<protein>
    <recommendedName>
        <fullName evidence="6 7">Citrate synthase</fullName>
    </recommendedName>
</protein>
<dbReference type="Gene3D" id="1.10.230.10">
    <property type="entry name" value="Cytochrome P450-Terp, domain 2"/>
    <property type="match status" value="1"/>
</dbReference>
<dbReference type="PANTHER" id="PTHR42871:SF1">
    <property type="entry name" value="CITRATE SYNTHASE"/>
    <property type="match status" value="1"/>
</dbReference>
<dbReference type="PANTHER" id="PTHR42871">
    <property type="entry name" value="CITRATE SYNTHASE"/>
    <property type="match status" value="1"/>
</dbReference>
<dbReference type="GO" id="GO:0005737">
    <property type="term" value="C:cytoplasm"/>
    <property type="evidence" value="ECO:0007669"/>
    <property type="project" value="InterPro"/>
</dbReference>
<dbReference type="Gene3D" id="1.10.580.10">
    <property type="entry name" value="Citrate Synthase, domain 1"/>
    <property type="match status" value="1"/>
</dbReference>
<dbReference type="PIRSF" id="PIRSF001369">
    <property type="entry name" value="Citrate_synth"/>
    <property type="match status" value="1"/>
</dbReference>
<dbReference type="InterPro" id="IPR016143">
    <property type="entry name" value="Citrate_synth-like_sm_a-sub"/>
</dbReference>
<keyword evidence="11" id="KW-0012">Acyltransferase</keyword>
<evidence type="ECO:0000313" key="11">
    <source>
        <dbReference type="EMBL" id="HGZ43818.1"/>
    </source>
</evidence>
<dbReference type="CDD" id="cd06114">
    <property type="entry name" value="EcCS_like"/>
    <property type="match status" value="1"/>
</dbReference>
<evidence type="ECO:0000256" key="6">
    <source>
        <dbReference type="NCBIfam" id="TIGR01798"/>
    </source>
</evidence>
<dbReference type="InterPro" id="IPR024176">
    <property type="entry name" value="Citrate_synthase_bac-typ"/>
</dbReference>
<evidence type="ECO:0000256" key="1">
    <source>
        <dbReference type="ARBA" id="ARBA00004751"/>
    </source>
</evidence>
<accession>A0A832I742</accession>
<comment type="caution">
    <text evidence="11">The sequence shown here is derived from an EMBL/GenBank/DDBJ whole genome shotgun (WGS) entry which is preliminary data.</text>
</comment>
<evidence type="ECO:0000256" key="8">
    <source>
        <dbReference type="PIRSR" id="PIRSR001369-1"/>
    </source>
</evidence>
<dbReference type="Gene3D" id="2.20.28.60">
    <property type="match status" value="1"/>
</dbReference>
<gene>
    <name evidence="11" type="ORF">ENR23_10410</name>
</gene>
<evidence type="ECO:0000256" key="4">
    <source>
        <dbReference type="ARBA" id="ARBA00022679"/>
    </source>
</evidence>
<dbReference type="Pfam" id="PF00285">
    <property type="entry name" value="Citrate_synt"/>
    <property type="match status" value="1"/>
</dbReference>
<dbReference type="SUPFAM" id="SSF48256">
    <property type="entry name" value="Citrate synthase"/>
    <property type="match status" value="1"/>
</dbReference>
<dbReference type="NCBIfam" id="TIGR01798">
    <property type="entry name" value="cit_synth_I"/>
    <property type="match status" value="1"/>
</dbReference>
<dbReference type="InterPro" id="IPR002020">
    <property type="entry name" value="Citrate_synthase"/>
</dbReference>
<evidence type="ECO:0000256" key="3">
    <source>
        <dbReference type="ARBA" id="ARBA00022532"/>
    </source>
</evidence>
<dbReference type="AlphaFoldDB" id="A0A832I742"/>
<dbReference type="GO" id="GO:0006099">
    <property type="term" value="P:tricarboxylic acid cycle"/>
    <property type="evidence" value="ECO:0007669"/>
    <property type="project" value="UniProtKB-UniRule"/>
</dbReference>
<feature type="active site" evidence="8">
    <location>
        <position position="310"/>
    </location>
</feature>
<dbReference type="PROSITE" id="PS00480">
    <property type="entry name" value="CITRATE_SYNTHASE"/>
    <property type="match status" value="1"/>
</dbReference>
<keyword evidence="4 7" id="KW-0808">Transferase</keyword>
<proteinExistence type="inferred from homology"/>
<comment type="similarity">
    <text evidence="2 7 10">Belongs to the citrate synthase family.</text>
</comment>
<comment type="pathway">
    <text evidence="1 9">Carbohydrate metabolism; tricarboxylic acid cycle; isocitrate from oxaloacetate: step 1/2.</text>
</comment>
<reference evidence="11" key="1">
    <citation type="journal article" date="2020" name="mSystems">
        <title>Genome- and Community-Level Interaction Insights into Carbon Utilization and Element Cycling Functions of Hydrothermarchaeota in Hydrothermal Sediment.</title>
        <authorList>
            <person name="Zhou Z."/>
            <person name="Liu Y."/>
            <person name="Xu W."/>
            <person name="Pan J."/>
            <person name="Luo Z.H."/>
            <person name="Li M."/>
        </authorList>
    </citation>
    <scope>NUCLEOTIDE SEQUENCE [LARGE SCALE GENOMIC DNA]</scope>
    <source>
        <strain evidence="11">SpSt-381</strain>
    </source>
</reference>
<organism evidence="11">
    <name type="scientific">Eiseniibacteriota bacterium</name>
    <dbReference type="NCBI Taxonomy" id="2212470"/>
    <lineage>
        <taxon>Bacteria</taxon>
        <taxon>Candidatus Eiseniibacteriota</taxon>
    </lineage>
</organism>
<evidence type="ECO:0000256" key="5">
    <source>
        <dbReference type="ARBA" id="ARBA00049288"/>
    </source>
</evidence>
<dbReference type="InterPro" id="IPR016142">
    <property type="entry name" value="Citrate_synth-like_lrg_a-sub"/>
</dbReference>
<dbReference type="EMBL" id="DSQF01000022">
    <property type="protein sequence ID" value="HGZ43818.1"/>
    <property type="molecule type" value="Genomic_DNA"/>
</dbReference>
<evidence type="ECO:0000256" key="9">
    <source>
        <dbReference type="RuleBase" id="RU003370"/>
    </source>
</evidence>
<dbReference type="GO" id="GO:0036440">
    <property type="term" value="F:citrate synthase activity"/>
    <property type="evidence" value="ECO:0007669"/>
    <property type="project" value="UniProtKB-EC"/>
</dbReference>
<sequence length="429" mass="48245">MPTETVTGAKEATLAFDGKTYTLPVIRGSEGETAIVIDKLRAQSGLITLDPGYGNTGACRSAITFIDGEKGILRYRGYPIEELAERASFLEVAWLLLHGELPTREQLDTFTREVTRHTLLHENFRRFFEALPKDAHPMPVCAAAVGALATFYQDPETDANLHETVVRLIAKMPTIAAYSYKHSIGQPFMYPRNELNYASNFLHMMFATPAEAYVVDPVLARTLDLLLILHADHEQNCSTSTVRMVGSSRANLFASISAGISALWGPLHGGANQEVLEMLEHIDREDGSAEKFVARAKDRNDTSRLMGFGHRVYKSYDPRAAILKKHCHEVIQRVGVSSRLLEIALKLEDIALRDDYFVSRKLYPNVDFYSGVIYKALGIPVNMFTVMFAIGRMPGWIAQWLEMRRDPDFRISRPRQIYTGPLQRSYPKS</sequence>